<gene>
    <name evidence="2" type="ORF">LR48_Vigan10g192600</name>
</gene>
<reference evidence="3" key="1">
    <citation type="journal article" date="2015" name="Proc. Natl. Acad. Sci. U.S.A.">
        <title>Genome sequencing of adzuki bean (Vigna angularis) provides insight into high starch and low fat accumulation and domestication.</title>
        <authorList>
            <person name="Yang K."/>
            <person name="Tian Z."/>
            <person name="Chen C."/>
            <person name="Luo L."/>
            <person name="Zhao B."/>
            <person name="Wang Z."/>
            <person name="Yu L."/>
            <person name="Li Y."/>
            <person name="Sun Y."/>
            <person name="Li W."/>
            <person name="Chen Y."/>
            <person name="Li Y."/>
            <person name="Zhang Y."/>
            <person name="Ai D."/>
            <person name="Zhao J."/>
            <person name="Shang C."/>
            <person name="Ma Y."/>
            <person name="Wu B."/>
            <person name="Wang M."/>
            <person name="Gao L."/>
            <person name="Sun D."/>
            <person name="Zhang P."/>
            <person name="Guo F."/>
            <person name="Wang W."/>
            <person name="Li Y."/>
            <person name="Wang J."/>
            <person name="Varshney R.K."/>
            <person name="Wang J."/>
            <person name="Ling H.Q."/>
            <person name="Wan P."/>
        </authorList>
    </citation>
    <scope>NUCLEOTIDE SEQUENCE</scope>
    <source>
        <strain evidence="3">cv. Jingnong 6</strain>
    </source>
</reference>
<feature type="compositionally biased region" description="Basic and acidic residues" evidence="1">
    <location>
        <begin position="40"/>
        <end position="59"/>
    </location>
</feature>
<feature type="region of interest" description="Disordered" evidence="1">
    <location>
        <begin position="24"/>
        <end position="59"/>
    </location>
</feature>
<sequence length="59" mass="6527">MEATADWRRRASSLVASPASFKLQPPLSFPVQQPPSVQHVGEDVCREEESPKLEGAHEI</sequence>
<evidence type="ECO:0000313" key="3">
    <source>
        <dbReference type="Proteomes" id="UP000053144"/>
    </source>
</evidence>
<dbReference type="Proteomes" id="UP000053144">
    <property type="component" value="Chromosome 10"/>
</dbReference>
<evidence type="ECO:0000256" key="1">
    <source>
        <dbReference type="SAM" id="MobiDB-lite"/>
    </source>
</evidence>
<accession>A0A0L9VMT5</accession>
<organism evidence="2 3">
    <name type="scientific">Phaseolus angularis</name>
    <name type="common">Azuki bean</name>
    <name type="synonym">Vigna angularis</name>
    <dbReference type="NCBI Taxonomy" id="3914"/>
    <lineage>
        <taxon>Eukaryota</taxon>
        <taxon>Viridiplantae</taxon>
        <taxon>Streptophyta</taxon>
        <taxon>Embryophyta</taxon>
        <taxon>Tracheophyta</taxon>
        <taxon>Spermatophyta</taxon>
        <taxon>Magnoliopsida</taxon>
        <taxon>eudicotyledons</taxon>
        <taxon>Gunneridae</taxon>
        <taxon>Pentapetalae</taxon>
        <taxon>rosids</taxon>
        <taxon>fabids</taxon>
        <taxon>Fabales</taxon>
        <taxon>Fabaceae</taxon>
        <taxon>Papilionoideae</taxon>
        <taxon>50 kb inversion clade</taxon>
        <taxon>NPAAA clade</taxon>
        <taxon>indigoferoid/millettioid clade</taxon>
        <taxon>Phaseoleae</taxon>
        <taxon>Vigna</taxon>
    </lineage>
</organism>
<protein>
    <submittedName>
        <fullName evidence="2">Uncharacterized protein</fullName>
    </submittedName>
</protein>
<name>A0A0L9VMT5_PHAAN</name>
<evidence type="ECO:0000313" key="2">
    <source>
        <dbReference type="EMBL" id="KOM56034.1"/>
    </source>
</evidence>
<proteinExistence type="predicted"/>
<dbReference type="AlphaFoldDB" id="A0A0L9VMT5"/>
<dbReference type="Gramene" id="KOM56034">
    <property type="protein sequence ID" value="KOM56034"/>
    <property type="gene ID" value="LR48_Vigan10g192600"/>
</dbReference>
<dbReference type="EMBL" id="CM003380">
    <property type="protein sequence ID" value="KOM56034.1"/>
    <property type="molecule type" value="Genomic_DNA"/>
</dbReference>